<name>A0AAW0HQX1_MYOGA</name>
<dbReference type="EMBL" id="JBBHLL010000378">
    <property type="protein sequence ID" value="KAK7804448.1"/>
    <property type="molecule type" value="Genomic_DNA"/>
</dbReference>
<evidence type="ECO:0000256" key="1">
    <source>
        <dbReference type="SAM" id="MobiDB-lite"/>
    </source>
</evidence>
<dbReference type="Proteomes" id="UP001488838">
    <property type="component" value="Unassembled WGS sequence"/>
</dbReference>
<reference evidence="2 3" key="1">
    <citation type="journal article" date="2023" name="bioRxiv">
        <title>Conserved and derived expression patterns and positive selection on dental genes reveal complex evolutionary context of ever-growing rodent molars.</title>
        <authorList>
            <person name="Calamari Z.T."/>
            <person name="Song A."/>
            <person name="Cohen E."/>
            <person name="Akter M."/>
            <person name="Roy R.D."/>
            <person name="Hallikas O."/>
            <person name="Christensen M.M."/>
            <person name="Li P."/>
            <person name="Marangoni P."/>
            <person name="Jernvall J."/>
            <person name="Klein O.D."/>
        </authorList>
    </citation>
    <scope>NUCLEOTIDE SEQUENCE [LARGE SCALE GENOMIC DNA]</scope>
    <source>
        <strain evidence="2">V071</strain>
    </source>
</reference>
<protein>
    <submittedName>
        <fullName evidence="2">Uncharacterized protein</fullName>
    </submittedName>
</protein>
<proteinExistence type="predicted"/>
<evidence type="ECO:0000313" key="3">
    <source>
        <dbReference type="Proteomes" id="UP001488838"/>
    </source>
</evidence>
<comment type="caution">
    <text evidence="2">The sequence shown here is derived from an EMBL/GenBank/DDBJ whole genome shotgun (WGS) entry which is preliminary data.</text>
</comment>
<organism evidence="2 3">
    <name type="scientific">Myodes glareolus</name>
    <name type="common">Bank vole</name>
    <name type="synonym">Clethrionomys glareolus</name>
    <dbReference type="NCBI Taxonomy" id="447135"/>
    <lineage>
        <taxon>Eukaryota</taxon>
        <taxon>Metazoa</taxon>
        <taxon>Chordata</taxon>
        <taxon>Craniata</taxon>
        <taxon>Vertebrata</taxon>
        <taxon>Euteleostomi</taxon>
        <taxon>Mammalia</taxon>
        <taxon>Eutheria</taxon>
        <taxon>Euarchontoglires</taxon>
        <taxon>Glires</taxon>
        <taxon>Rodentia</taxon>
        <taxon>Myomorpha</taxon>
        <taxon>Muroidea</taxon>
        <taxon>Cricetidae</taxon>
        <taxon>Arvicolinae</taxon>
        <taxon>Myodes</taxon>
    </lineage>
</organism>
<keyword evidence="3" id="KW-1185">Reference proteome</keyword>
<sequence>FSPTSIANLNVLLLRCSQFPHYIFCVAFKSDTEDISLSLCPVGSIPLLLLPFETRGEGVKAVSPQMDKEGVAAHVTAAETGDIESGRNSVQTRIRAEKINMTLGNTICKDGNIDPVTSTASSSRDHMTPHPPLGASSPFSRSDRRSGATLSAPG</sequence>
<feature type="region of interest" description="Disordered" evidence="1">
    <location>
        <begin position="114"/>
        <end position="154"/>
    </location>
</feature>
<accession>A0AAW0HQX1</accession>
<feature type="non-terminal residue" evidence="2">
    <location>
        <position position="1"/>
    </location>
</feature>
<gene>
    <name evidence="2" type="ORF">U0070_019848</name>
</gene>
<dbReference type="AlphaFoldDB" id="A0AAW0HQX1"/>
<evidence type="ECO:0000313" key="2">
    <source>
        <dbReference type="EMBL" id="KAK7804448.1"/>
    </source>
</evidence>